<feature type="domain" description="Rhodopsin" evidence="7">
    <location>
        <begin position="52"/>
        <end position="253"/>
    </location>
</feature>
<accession>A0A8H4IJM3</accession>
<dbReference type="InterPro" id="IPR052337">
    <property type="entry name" value="SAT4-like"/>
</dbReference>
<keyword evidence="3 6" id="KW-1133">Transmembrane helix</keyword>
<organism evidence="8 9">
    <name type="scientific">Botryosphaeria dothidea</name>
    <dbReference type="NCBI Taxonomy" id="55169"/>
    <lineage>
        <taxon>Eukaryota</taxon>
        <taxon>Fungi</taxon>
        <taxon>Dikarya</taxon>
        <taxon>Ascomycota</taxon>
        <taxon>Pezizomycotina</taxon>
        <taxon>Dothideomycetes</taxon>
        <taxon>Dothideomycetes incertae sedis</taxon>
        <taxon>Botryosphaeriales</taxon>
        <taxon>Botryosphaeriaceae</taxon>
        <taxon>Botryosphaeria</taxon>
    </lineage>
</organism>
<feature type="transmembrane region" description="Helical" evidence="6">
    <location>
        <begin position="156"/>
        <end position="177"/>
    </location>
</feature>
<dbReference type="Pfam" id="PF20684">
    <property type="entry name" value="Fung_rhodopsin"/>
    <property type="match status" value="1"/>
</dbReference>
<reference evidence="8" key="1">
    <citation type="submission" date="2020-04" db="EMBL/GenBank/DDBJ databases">
        <title>Genome Assembly and Annotation of Botryosphaeria dothidea sdau 11-99, a Latent Pathogen of Apple Fruit Ring Rot in China.</title>
        <authorList>
            <person name="Yu C."/>
            <person name="Diao Y."/>
            <person name="Lu Q."/>
            <person name="Zhao J."/>
            <person name="Cui S."/>
            <person name="Peng C."/>
            <person name="He B."/>
            <person name="Liu H."/>
        </authorList>
    </citation>
    <scope>NUCLEOTIDE SEQUENCE [LARGE SCALE GENOMIC DNA]</scope>
    <source>
        <strain evidence="8">Sdau11-99</strain>
    </source>
</reference>
<comment type="subcellular location">
    <subcellularLocation>
        <location evidence="1">Membrane</location>
        <topology evidence="1">Multi-pass membrane protein</topology>
    </subcellularLocation>
</comment>
<name>A0A8H4IJM3_9PEZI</name>
<evidence type="ECO:0000256" key="1">
    <source>
        <dbReference type="ARBA" id="ARBA00004141"/>
    </source>
</evidence>
<proteinExistence type="inferred from homology"/>
<evidence type="ECO:0000313" key="8">
    <source>
        <dbReference type="EMBL" id="KAF4302376.1"/>
    </source>
</evidence>
<keyword evidence="4 6" id="KW-0472">Membrane</keyword>
<evidence type="ECO:0000256" key="2">
    <source>
        <dbReference type="ARBA" id="ARBA00022692"/>
    </source>
</evidence>
<gene>
    <name evidence="8" type="ORF">GTA08_BOTSDO10437</name>
</gene>
<dbReference type="OrthoDB" id="444631at2759"/>
<comment type="caution">
    <text evidence="8">The sequence shown here is derived from an EMBL/GenBank/DDBJ whole genome shotgun (WGS) entry which is preliminary data.</text>
</comment>
<dbReference type="EMBL" id="WWBZ02000073">
    <property type="protein sequence ID" value="KAF4302376.1"/>
    <property type="molecule type" value="Genomic_DNA"/>
</dbReference>
<dbReference type="PANTHER" id="PTHR33048">
    <property type="entry name" value="PTH11-LIKE INTEGRAL MEMBRANE PROTEIN (AFU_ORTHOLOGUE AFUA_5G11245)"/>
    <property type="match status" value="1"/>
</dbReference>
<dbReference type="InterPro" id="IPR049326">
    <property type="entry name" value="Rhodopsin_dom_fungi"/>
</dbReference>
<evidence type="ECO:0000313" key="9">
    <source>
        <dbReference type="Proteomes" id="UP000572817"/>
    </source>
</evidence>
<evidence type="ECO:0000256" key="3">
    <source>
        <dbReference type="ARBA" id="ARBA00022989"/>
    </source>
</evidence>
<feature type="transmembrane region" description="Helical" evidence="6">
    <location>
        <begin position="189"/>
        <end position="208"/>
    </location>
</feature>
<evidence type="ECO:0000259" key="7">
    <source>
        <dbReference type="Pfam" id="PF20684"/>
    </source>
</evidence>
<protein>
    <submittedName>
        <fullName evidence="8">Integral membrane</fullName>
    </submittedName>
</protein>
<dbReference type="AlphaFoldDB" id="A0A8H4IJM3"/>
<dbReference type="GO" id="GO:0016020">
    <property type="term" value="C:membrane"/>
    <property type="evidence" value="ECO:0007669"/>
    <property type="project" value="UniProtKB-SubCell"/>
</dbReference>
<dbReference type="PANTHER" id="PTHR33048:SF132">
    <property type="entry name" value="MEMBRANE PROTEIN, PUTATIVE (AFU_ORTHOLOGUE AFUA_6G07820)-RELATED"/>
    <property type="match status" value="1"/>
</dbReference>
<feature type="transmembrane region" description="Helical" evidence="6">
    <location>
        <begin position="110"/>
        <end position="136"/>
    </location>
</feature>
<evidence type="ECO:0000256" key="4">
    <source>
        <dbReference type="ARBA" id="ARBA00023136"/>
    </source>
</evidence>
<evidence type="ECO:0000256" key="5">
    <source>
        <dbReference type="ARBA" id="ARBA00038359"/>
    </source>
</evidence>
<keyword evidence="2 6" id="KW-0812">Transmembrane</keyword>
<dbReference type="Proteomes" id="UP000572817">
    <property type="component" value="Unassembled WGS sequence"/>
</dbReference>
<keyword evidence="9" id="KW-1185">Reference proteome</keyword>
<evidence type="ECO:0000256" key="6">
    <source>
        <dbReference type="SAM" id="Phobius"/>
    </source>
</evidence>
<sequence length="364" mass="39357">MARFLSKLSSSVTTFRYWLRSGGHINEHASWPFGDCSTDDMDFFDIGLRDESSYGLGQPFAKIPPQSLESNIKMTWAGLLPYYASLSLVKVSALLQMLRIFQIPRVRTSCLFMLAFMSLFGIWTLISAFIVCHPLAFTWNKTLPDGHCTDPFPILYTNAGINIATDIVITLLPLRILSRLTLTPAQKRGLMAVFALGILASIPSLLRLHALVALHHNPADPSATASSLVWTTLEANTTIILACIPALGPLLTRLHLFRNAAAGAVVAPANLSMALSSARTIALAPSAYQKGACVRERDVDDDDVEEFAGLTGLTGDAEFDGRLLAARMRERLMRPRTGSSAAGVAGDCEDDGVVSRVSSTAGMV</sequence>
<feature type="transmembrane region" description="Helical" evidence="6">
    <location>
        <begin position="228"/>
        <end position="251"/>
    </location>
</feature>
<comment type="similarity">
    <text evidence="5">Belongs to the SAT4 family.</text>
</comment>